<accession>S4XJJ6</accession>
<evidence type="ECO:0000313" key="1">
    <source>
        <dbReference type="EMBL" id="AGP33347.1"/>
    </source>
</evidence>
<dbReference type="EMBL" id="CP003969">
    <property type="protein sequence ID" value="AGP33347.1"/>
    <property type="molecule type" value="Genomic_DNA"/>
</dbReference>
<organism evidence="1 2">
    <name type="scientific">Sorangium cellulosum So0157-2</name>
    <dbReference type="NCBI Taxonomy" id="1254432"/>
    <lineage>
        <taxon>Bacteria</taxon>
        <taxon>Pseudomonadati</taxon>
        <taxon>Myxococcota</taxon>
        <taxon>Polyangia</taxon>
        <taxon>Polyangiales</taxon>
        <taxon>Polyangiaceae</taxon>
        <taxon>Sorangium</taxon>
    </lineage>
</organism>
<evidence type="ECO:0000313" key="2">
    <source>
        <dbReference type="Proteomes" id="UP000014803"/>
    </source>
</evidence>
<reference evidence="1 2" key="1">
    <citation type="journal article" date="2013" name="Sci. Rep.">
        <title>Extraordinary expansion of a Sorangium cellulosum genome from an alkaline milieu.</title>
        <authorList>
            <person name="Han K."/>
            <person name="Li Z.F."/>
            <person name="Peng R."/>
            <person name="Zhu L.P."/>
            <person name="Zhou T."/>
            <person name="Wang L.G."/>
            <person name="Li S.G."/>
            <person name="Zhang X.B."/>
            <person name="Hu W."/>
            <person name="Wu Z.H."/>
            <person name="Qin N."/>
            <person name="Li Y.Z."/>
        </authorList>
    </citation>
    <scope>NUCLEOTIDE SEQUENCE [LARGE SCALE GENOMIC DNA]</scope>
    <source>
        <strain evidence="1 2">So0157-2</strain>
    </source>
</reference>
<name>S4XJJ6_SORCE</name>
<dbReference type="HOGENOM" id="CLU_1427156_0_0_7"/>
<dbReference type="AlphaFoldDB" id="S4XJJ6"/>
<dbReference type="PATRIC" id="fig|1254432.3.peg.385"/>
<dbReference type="KEGG" id="scu:SCE1572_01765"/>
<dbReference type="OrthoDB" id="5514966at2"/>
<dbReference type="Proteomes" id="UP000014803">
    <property type="component" value="Chromosome"/>
</dbReference>
<proteinExistence type="predicted"/>
<gene>
    <name evidence="1" type="ORF">SCE1572_01765</name>
</gene>
<protein>
    <submittedName>
        <fullName evidence="1">Uncharacterized protein</fullName>
    </submittedName>
</protein>
<sequence length="190" mass="19480">MMALGAVAMSISGSDEITLPPFQGGWAHAEAPSRSGGSAADPDVIAMRAGDVSSPPGGDLEPLVPPADDPDALVLFFSSVVQRCADPWVSVTCDSAPIWQFVLVVPSELFTGGVIDLSDSRISYHEELAYPGCWGTGAGGSGVRGTLETVSSDDASLFVKLRGAANEDLSLDGHYTVDRCGAATVPAPDG</sequence>